<comment type="caution">
    <text evidence="2">The sequence shown here is derived from an EMBL/GenBank/DDBJ whole genome shotgun (WGS) entry which is preliminary data.</text>
</comment>
<feature type="compositionally biased region" description="Acidic residues" evidence="1">
    <location>
        <begin position="162"/>
        <end position="171"/>
    </location>
</feature>
<evidence type="ECO:0000256" key="1">
    <source>
        <dbReference type="SAM" id="MobiDB-lite"/>
    </source>
</evidence>
<feature type="compositionally biased region" description="Basic and acidic residues" evidence="1">
    <location>
        <begin position="274"/>
        <end position="284"/>
    </location>
</feature>
<feature type="compositionally biased region" description="Basic and acidic residues" evidence="1">
    <location>
        <begin position="342"/>
        <end position="356"/>
    </location>
</feature>
<feature type="compositionally biased region" description="Acidic residues" evidence="1">
    <location>
        <begin position="1375"/>
        <end position="1384"/>
    </location>
</feature>
<feature type="region of interest" description="Disordered" evidence="1">
    <location>
        <begin position="1282"/>
        <end position="1410"/>
    </location>
</feature>
<feature type="region of interest" description="Disordered" evidence="1">
    <location>
        <begin position="196"/>
        <end position="223"/>
    </location>
</feature>
<feature type="region of interest" description="Disordered" evidence="1">
    <location>
        <begin position="115"/>
        <end position="171"/>
    </location>
</feature>
<feature type="region of interest" description="Disordered" evidence="1">
    <location>
        <begin position="1123"/>
        <end position="1151"/>
    </location>
</feature>
<feature type="compositionally biased region" description="Basic and acidic residues" evidence="1">
    <location>
        <begin position="291"/>
        <end position="302"/>
    </location>
</feature>
<feature type="compositionally biased region" description="Basic residues" evidence="1">
    <location>
        <begin position="144"/>
        <end position="156"/>
    </location>
</feature>
<gene>
    <name evidence="2" type="ORF">BDFB_004479</name>
</gene>
<feature type="region of interest" description="Disordered" evidence="1">
    <location>
        <begin position="1510"/>
        <end position="1542"/>
    </location>
</feature>
<sequence>MRHKFRTAPSAERSEIDFYSKPHGVPTQKHHKINIERKYQPYNAVRHPNLKSQQAKNEFKASASTNEWKPIFPPYMINTDQPFFKEFKSPIHKNYGDDKTHEPDDDTETIEEIHVHQEKPSSPHEVPLDIPTRPIYPGEGQWAKKGRKHRPFISKHKFTEPNNDEDEETPEGYEVFEKNQRHFDKREDFQDKIKEIPQKHNLGTYSEENEETEDIEEDEDKQQFVPTKLYAQVRRSENVEHLPKLVEDPRLREVIKDSKIQTVYTEEGYEDIAYDHAGHEKNAEENEGSAEFDKEIELEKQKKAQKLQAEEEEEDENDSHVASSQHHVMSKPIKMKKGSLTKTEETKTSSVKDKENGNSELEVVDEVKILATPNNGTKTHRYVKIFPKVYRYDISTEAPTTTISKTSEMLPMESIKMKSFHTSKRVKRFTNDFPKITIDTDFIDKIEHGLPQLRKSIDEKPKYPYYNDPKIHPDSPLRYAEDLDNIPKKTEDELAFYHQADKIKCPEVQDNVDPIPARIKNADADPENMEETTDIQELVQGPRLKNLGDKIDCFKLKYFGENPLDSPIFKEDIGPVAPIFDVIKTNGKRGADFNLGLKPTKVTKFKEKLNEQDKAKSEIIQKNDKEQFALNILTDVIGQFNKPKDTQVAATTQGIVTTEKNEIKNEEDKTEDTVISIITTPKYTIDLKPKHIYHQIELLEYLPELNNEPEDLTNSTTESQPNLRQGKSIEESTTVAATDEEQPETLALRKRRRRIRPRRPSYHIFDVNKFLPTSSYTFLNKAVRASTVLPKRELVSEVHYKNDIKPSEQLTVFADIINNIKNSSKDPLQVAASTDSIAVKLNLFDTYQKIPHIKNLNNFEETNNFYLSTTTVAPPRGTIKYSSYKNKEHLYEDTGKYENLELLKVKRKTTSVTTTTEPYFTDNKASESSDELDKESTSEVLGLVPPILTRYKTIYSLKPTKPEIVEETKMNHFYVLGMKPPSPKQKIYLYSDFKLHPSGKMKYPYRRRGKRNAQRPAYSEVVRNRNKPIDVDDDTEVVVEDDDDYVPHRPRNYHYDEKTGRIIYDNVKKEETEPEEEYIEVTEAPLPKPTRRNAVTTPKFENYTGPSYIDFVKKLKSDPKYLSIPDPTTTEKGKEEITTTTTTAQPVSTNPPEFLNILAKVKSDSSYKAIEDKTTTKRTTTTTVEPVEEETQLENVQNSPGGQDSGQNFQIFDISEYLPKVKSYSPRTSIDYSKYKTIQRSNVPLRHNLSSRYNSDDEDLEDVRTSKVPVLLEERRKTLQETEINPVVSESKHEDVEPSTSTTTEIPSTRTTRRNRTRSKSRGTRRPAQRGSAVTTSDPVSETEPVPARHDKPRRTYPRRRPTRIKIDRTTTEQSDPEEEEEEETTKIIRRRHQIEADSPAPVIEDRIDSTPTEKKYKIVTPDEKITELNKTKTEENPRKAEPRKIDHVQVFQQYDDTKKHGGNYKRENESGESKKVHEIKRLTDIVPKPSVYYNDPKLPKKINQLKEVEETEVEIEESKDENEEAAYDYEGEEEKTTTTKKPVFVKDPNQRLYYYAPI</sequence>
<feature type="region of interest" description="Disordered" evidence="1">
    <location>
        <begin position="1177"/>
        <end position="1208"/>
    </location>
</feature>
<feature type="compositionally biased region" description="Basic and acidic residues" evidence="1">
    <location>
        <begin position="1456"/>
        <end position="1476"/>
    </location>
</feature>
<dbReference type="EMBL" id="QDEB01088673">
    <property type="protein sequence ID" value="RZC33449.1"/>
    <property type="molecule type" value="Genomic_DNA"/>
</dbReference>
<evidence type="ECO:0000313" key="2">
    <source>
        <dbReference type="EMBL" id="RZC33449.1"/>
    </source>
</evidence>
<feature type="compositionally biased region" description="Basic residues" evidence="1">
    <location>
        <begin position="1351"/>
        <end position="1364"/>
    </location>
</feature>
<feature type="compositionally biased region" description="Acidic residues" evidence="1">
    <location>
        <begin position="207"/>
        <end position="220"/>
    </location>
</feature>
<protein>
    <submittedName>
        <fullName evidence="2">Uncharacterized protein</fullName>
    </submittedName>
</protein>
<reference evidence="2 3" key="1">
    <citation type="submission" date="2017-03" db="EMBL/GenBank/DDBJ databases">
        <title>Genome of the blue death feigning beetle - Asbolus verrucosus.</title>
        <authorList>
            <person name="Rider S.D."/>
        </authorList>
    </citation>
    <scope>NUCLEOTIDE SEQUENCE [LARGE SCALE GENOMIC DNA]</scope>
    <source>
        <strain evidence="2">Butters</strain>
        <tissue evidence="2">Head and leg muscle</tissue>
    </source>
</reference>
<feature type="compositionally biased region" description="Basic residues" evidence="1">
    <location>
        <begin position="1311"/>
        <end position="1328"/>
    </location>
</feature>
<evidence type="ECO:0000313" key="3">
    <source>
        <dbReference type="Proteomes" id="UP000292052"/>
    </source>
</evidence>
<organism evidence="2 3">
    <name type="scientific">Asbolus verrucosus</name>
    <name type="common">Desert ironclad beetle</name>
    <dbReference type="NCBI Taxonomy" id="1661398"/>
    <lineage>
        <taxon>Eukaryota</taxon>
        <taxon>Metazoa</taxon>
        <taxon>Ecdysozoa</taxon>
        <taxon>Arthropoda</taxon>
        <taxon>Hexapoda</taxon>
        <taxon>Insecta</taxon>
        <taxon>Pterygota</taxon>
        <taxon>Neoptera</taxon>
        <taxon>Endopterygota</taxon>
        <taxon>Coleoptera</taxon>
        <taxon>Polyphaga</taxon>
        <taxon>Cucujiformia</taxon>
        <taxon>Tenebrionidae</taxon>
        <taxon>Pimeliinae</taxon>
        <taxon>Asbolus</taxon>
    </lineage>
</organism>
<feature type="region of interest" description="Disordered" evidence="1">
    <location>
        <begin position="707"/>
        <end position="742"/>
    </location>
</feature>
<keyword evidence="3" id="KW-1185">Reference proteome</keyword>
<name>A0A482VLX6_ASBVE</name>
<dbReference type="OrthoDB" id="6915407at2759"/>
<feature type="compositionally biased region" description="Polar residues" evidence="1">
    <location>
        <begin position="1193"/>
        <end position="1208"/>
    </location>
</feature>
<feature type="compositionally biased region" description="Polar residues" evidence="1">
    <location>
        <begin position="713"/>
        <end position="736"/>
    </location>
</feature>
<dbReference type="STRING" id="1661398.A0A482VLX6"/>
<feature type="compositionally biased region" description="Acidic residues" evidence="1">
    <location>
        <begin position="1510"/>
        <end position="1534"/>
    </location>
</feature>
<feature type="region of interest" description="Disordered" evidence="1">
    <location>
        <begin position="1455"/>
        <end position="1476"/>
    </location>
</feature>
<feature type="region of interest" description="Disordered" evidence="1">
    <location>
        <begin position="1"/>
        <end position="30"/>
    </location>
</feature>
<feature type="compositionally biased region" description="Low complexity" evidence="1">
    <location>
        <begin position="1298"/>
        <end position="1310"/>
    </location>
</feature>
<accession>A0A482VLX6</accession>
<feature type="region of interest" description="Disordered" evidence="1">
    <location>
        <begin position="274"/>
        <end position="356"/>
    </location>
</feature>
<proteinExistence type="predicted"/>
<dbReference type="Proteomes" id="UP000292052">
    <property type="component" value="Unassembled WGS sequence"/>
</dbReference>